<dbReference type="EMBL" id="JANPWB010000006">
    <property type="protein sequence ID" value="KAJ1181386.1"/>
    <property type="molecule type" value="Genomic_DNA"/>
</dbReference>
<gene>
    <name evidence="2" type="ORF">NDU88_006593</name>
</gene>
<feature type="region of interest" description="Disordered" evidence="1">
    <location>
        <begin position="1"/>
        <end position="81"/>
    </location>
</feature>
<evidence type="ECO:0000256" key="1">
    <source>
        <dbReference type="SAM" id="MobiDB-lite"/>
    </source>
</evidence>
<name>A0AAV7TYS0_PLEWA</name>
<proteinExistence type="predicted"/>
<reference evidence="2" key="1">
    <citation type="journal article" date="2022" name="bioRxiv">
        <title>Sequencing and chromosome-scale assembly of the giantPleurodeles waltlgenome.</title>
        <authorList>
            <person name="Brown T."/>
            <person name="Elewa A."/>
            <person name="Iarovenko S."/>
            <person name="Subramanian E."/>
            <person name="Araus A.J."/>
            <person name="Petzold A."/>
            <person name="Susuki M."/>
            <person name="Suzuki K.-i.T."/>
            <person name="Hayashi T."/>
            <person name="Toyoda A."/>
            <person name="Oliveira C."/>
            <person name="Osipova E."/>
            <person name="Leigh N.D."/>
            <person name="Simon A."/>
            <person name="Yun M.H."/>
        </authorList>
    </citation>
    <scope>NUCLEOTIDE SEQUENCE</scope>
    <source>
        <strain evidence="2">20211129_DDA</strain>
        <tissue evidence="2">Liver</tissue>
    </source>
</reference>
<keyword evidence="3" id="KW-1185">Reference proteome</keyword>
<feature type="compositionally biased region" description="Basic and acidic residues" evidence="1">
    <location>
        <begin position="12"/>
        <end position="29"/>
    </location>
</feature>
<accession>A0AAV7TYS0</accession>
<dbReference type="AlphaFoldDB" id="A0AAV7TYS0"/>
<protein>
    <submittedName>
        <fullName evidence="2">Uncharacterized protein</fullName>
    </submittedName>
</protein>
<evidence type="ECO:0000313" key="2">
    <source>
        <dbReference type="EMBL" id="KAJ1181386.1"/>
    </source>
</evidence>
<organism evidence="2 3">
    <name type="scientific">Pleurodeles waltl</name>
    <name type="common">Iberian ribbed newt</name>
    <dbReference type="NCBI Taxonomy" id="8319"/>
    <lineage>
        <taxon>Eukaryota</taxon>
        <taxon>Metazoa</taxon>
        <taxon>Chordata</taxon>
        <taxon>Craniata</taxon>
        <taxon>Vertebrata</taxon>
        <taxon>Euteleostomi</taxon>
        <taxon>Amphibia</taxon>
        <taxon>Batrachia</taxon>
        <taxon>Caudata</taxon>
        <taxon>Salamandroidea</taxon>
        <taxon>Salamandridae</taxon>
        <taxon>Pleurodelinae</taxon>
        <taxon>Pleurodeles</taxon>
    </lineage>
</organism>
<evidence type="ECO:0000313" key="3">
    <source>
        <dbReference type="Proteomes" id="UP001066276"/>
    </source>
</evidence>
<sequence length="81" mass="8759">MDYHILEQQGRVSDDRDQRRKSEGGEKDATTAYEGGEEAIGEIGEQEDRGSEMLSGGSPSETNLPGETASLDNMPDASRGR</sequence>
<dbReference type="Proteomes" id="UP001066276">
    <property type="component" value="Chromosome 3_2"/>
</dbReference>
<comment type="caution">
    <text evidence="2">The sequence shown here is derived from an EMBL/GenBank/DDBJ whole genome shotgun (WGS) entry which is preliminary data.</text>
</comment>